<dbReference type="Pfam" id="PF05178">
    <property type="entry name" value="Kri1"/>
    <property type="match status" value="1"/>
</dbReference>
<dbReference type="GO" id="GO:0000447">
    <property type="term" value="P:endonucleolytic cleavage in ITS1 to separate SSU-rRNA from 5.8S rRNA and LSU-rRNA from tricistronic rRNA transcript (SSU-rRNA, 5.8S rRNA, LSU-rRNA)"/>
    <property type="evidence" value="ECO:0007669"/>
    <property type="project" value="TreeGrafter"/>
</dbReference>
<feature type="compositionally biased region" description="Polar residues" evidence="1">
    <location>
        <begin position="195"/>
        <end position="204"/>
    </location>
</feature>
<gene>
    <name evidence="2" type="ORF">OBRU01_08870</name>
</gene>
<feature type="compositionally biased region" description="Polar residues" evidence="1">
    <location>
        <begin position="350"/>
        <end position="364"/>
    </location>
</feature>
<dbReference type="PANTHER" id="PTHR14490:SF5">
    <property type="entry name" value="PROTEIN KRI1 HOMOLOG"/>
    <property type="match status" value="1"/>
</dbReference>
<proteinExistence type="predicted"/>
<dbReference type="STRING" id="104452.A0A0L7LC33"/>
<dbReference type="GO" id="GO:0005730">
    <property type="term" value="C:nucleolus"/>
    <property type="evidence" value="ECO:0007669"/>
    <property type="project" value="TreeGrafter"/>
</dbReference>
<feature type="compositionally biased region" description="Basic residues" evidence="1">
    <location>
        <begin position="237"/>
        <end position="246"/>
    </location>
</feature>
<organism evidence="2 3">
    <name type="scientific">Operophtera brumata</name>
    <name type="common">Winter moth</name>
    <name type="synonym">Phalaena brumata</name>
    <dbReference type="NCBI Taxonomy" id="104452"/>
    <lineage>
        <taxon>Eukaryota</taxon>
        <taxon>Metazoa</taxon>
        <taxon>Ecdysozoa</taxon>
        <taxon>Arthropoda</taxon>
        <taxon>Hexapoda</taxon>
        <taxon>Insecta</taxon>
        <taxon>Pterygota</taxon>
        <taxon>Neoptera</taxon>
        <taxon>Endopterygota</taxon>
        <taxon>Lepidoptera</taxon>
        <taxon>Glossata</taxon>
        <taxon>Ditrysia</taxon>
        <taxon>Geometroidea</taxon>
        <taxon>Geometridae</taxon>
        <taxon>Larentiinae</taxon>
        <taxon>Operophtera</taxon>
    </lineage>
</organism>
<evidence type="ECO:0000256" key="1">
    <source>
        <dbReference type="SAM" id="MobiDB-lite"/>
    </source>
</evidence>
<protein>
    <submittedName>
        <fullName evidence="2">Protein KRI1-like protein</fullName>
    </submittedName>
</protein>
<feature type="compositionally biased region" description="Acidic residues" evidence="1">
    <location>
        <begin position="208"/>
        <end position="227"/>
    </location>
</feature>
<evidence type="ECO:0000313" key="3">
    <source>
        <dbReference type="Proteomes" id="UP000037510"/>
    </source>
</evidence>
<sequence>MEEIGRLKALKLQEIQEKIARIKEVTGNQELAFKNLYKELCVCLIQMDADYDPSTARASLLAEMRRSLGAKRRNRKNKSKLAKLLAADKPKYIPAADDASRGLADEVQVPGADDKELTQWVPLKKIVRHKPDSVQKGEVNTYALKAADRTLKRKVLPSLFKNLPEEPELVVSVEENSKKKKKNRKKNKQKATGEAKQTNEQNIKNTDEIEPTVNEDEEQNSETEDISASEMDTVSKKKEKRKKHNVSKIAVESSPIKNADSSLEVAVSESLEVNNVETVVDDNVKIKNHKEVKKQKNKNKVMVVENGDSSNVDTTVNEIVEVSAQNGLSKRQKKNLRRKIKKKGIIVENVKNTTPSRNSQNTSAGAKKRKVSENEQQVPNKKTKNNELIQDVKKKTRFNKEGNNNKDKTKNTDLKKNNKDKFKNKNIKNNEQFKNKIKQVIDKNKQNNDKSSENPMSNLSDERLKAYGLNPKKYRGFLKYKKF</sequence>
<dbReference type="PANTHER" id="PTHR14490">
    <property type="entry name" value="ZINC FINGER, ZZ TYPE"/>
    <property type="match status" value="1"/>
</dbReference>
<keyword evidence="3" id="KW-1185">Reference proteome</keyword>
<feature type="compositionally biased region" description="Basic and acidic residues" evidence="1">
    <location>
        <begin position="440"/>
        <end position="452"/>
    </location>
</feature>
<dbReference type="EMBL" id="JTDY01001734">
    <property type="protein sequence ID" value="KOB73048.1"/>
    <property type="molecule type" value="Genomic_DNA"/>
</dbReference>
<accession>A0A0L7LC33</accession>
<name>A0A0L7LC33_OPEBR</name>
<feature type="region of interest" description="Disordered" evidence="1">
    <location>
        <begin position="347"/>
        <end position="422"/>
    </location>
</feature>
<evidence type="ECO:0000313" key="2">
    <source>
        <dbReference type="EMBL" id="KOB73048.1"/>
    </source>
</evidence>
<feature type="compositionally biased region" description="Basic residues" evidence="1">
    <location>
        <begin position="178"/>
        <end position="189"/>
    </location>
</feature>
<feature type="region of interest" description="Disordered" evidence="1">
    <location>
        <begin position="172"/>
        <end position="246"/>
    </location>
</feature>
<dbReference type="GO" id="GO:0030686">
    <property type="term" value="C:90S preribosome"/>
    <property type="evidence" value="ECO:0007669"/>
    <property type="project" value="TreeGrafter"/>
</dbReference>
<feature type="compositionally biased region" description="Basic and acidic residues" evidence="1">
    <location>
        <begin position="390"/>
        <end position="422"/>
    </location>
</feature>
<dbReference type="Proteomes" id="UP000037510">
    <property type="component" value="Unassembled WGS sequence"/>
</dbReference>
<comment type="caution">
    <text evidence="2">The sequence shown here is derived from an EMBL/GenBank/DDBJ whole genome shotgun (WGS) entry which is preliminary data.</text>
</comment>
<dbReference type="InterPro" id="IPR018034">
    <property type="entry name" value="Kri1"/>
</dbReference>
<dbReference type="AlphaFoldDB" id="A0A0L7LC33"/>
<reference evidence="2 3" key="1">
    <citation type="journal article" date="2015" name="Genome Biol. Evol.">
        <title>The genome of winter moth (Operophtera brumata) provides a genomic perspective on sexual dimorphism and phenology.</title>
        <authorList>
            <person name="Derks M.F."/>
            <person name="Smit S."/>
            <person name="Salis L."/>
            <person name="Schijlen E."/>
            <person name="Bossers A."/>
            <person name="Mateman C."/>
            <person name="Pijl A.S."/>
            <person name="de Ridder D."/>
            <person name="Groenen M.A."/>
            <person name="Visser M.E."/>
            <person name="Megens H.J."/>
        </authorList>
    </citation>
    <scope>NUCLEOTIDE SEQUENCE [LARGE SCALE GENOMIC DNA]</scope>
    <source>
        <strain evidence="2">WM2013NL</strain>
        <tissue evidence="2">Head and thorax</tissue>
    </source>
</reference>
<feature type="region of interest" description="Disordered" evidence="1">
    <location>
        <begin position="440"/>
        <end position="464"/>
    </location>
</feature>